<feature type="region of interest" description="Disordered" evidence="10">
    <location>
        <begin position="725"/>
        <end position="756"/>
    </location>
</feature>
<evidence type="ECO:0000256" key="4">
    <source>
        <dbReference type="ARBA" id="ARBA00022777"/>
    </source>
</evidence>
<dbReference type="EMBL" id="HBEC01036537">
    <property type="protein sequence ID" value="CAD8303226.1"/>
    <property type="molecule type" value="Transcribed_RNA"/>
</dbReference>
<sequence length="861" mass="85261">MADAQAHADTADAAEADAVEQQHAPVARVAPRREGGGEGGCGRRGSDGACQATEAACHVDQRSISPCAVAVVRVHASSRDADAADATKPVAPCAMPEPSTPTAVSPACTRGAIVGVSSDRGTPIGRGAPGSKGTPSGRGTPGSRGTPRLRSRPAPDWVLPEDLVQRRSCWHDYRPGQLLGRGSSGTTYRCVRLSDGRPFAVKMVPKHTLTAEHAACALRDEVMALRQLSGHPNVVSLEAVYEDAAFVCIVMELCAAGDLSAALGGGRLGERTAARVVAQMAAALAHVHSCGFVHRDVKPGNFLVASASSTAGGGGHLLRGLCIKAVDFGLAMKHDGDAGLCAGAAAWCAGGLGIGGPGRARRCSVNDIAGTLAYMAPEVLRGEPAGPSSDLWSLGVSAAQLLTGSMPFVAQSPARLARLILGQPGGGWSVSGSEGGATRTQAAGSEYGSPVGGVGIGIAAGGHGFLSRSTSLTDAGGGADEDPLEALRAGSGAWAGLSVGCRALLLWLLCRDPLRRASAADVLSDPWVLRHAGMAGGTPRQSLAAAAAAVAASSPNGSDAYLSPRSARAVSTPGQRFVKGDGGGGGGGGGGSDSGSGCASPGPMSSLTSQTSMPLSPMRPPAAVAMIGLQGSMPSSPTSASRRMNTPSTGPSPLAPACVLRRTDSIAAQLNVAASPTKSKPAWALACGASPGADSHAGSSPGGGKGKAKVLAAALLAVASPTKRVVTTRTSSLSRHGSTSSTAGGCSLANGSDTRGGSDVSLPLVAASERGSPCPAHSESPSLCALSALTYSTDSPLWCGALGSPLPPPPLACGSGKCSSMACAASSPHDATGVACMAPARAEAALDGDQLPCSVHTLGAC</sequence>
<feature type="region of interest" description="Disordered" evidence="10">
    <location>
        <begin position="632"/>
        <end position="655"/>
    </location>
</feature>
<protein>
    <recommendedName>
        <fullName evidence="11">Protein kinase domain-containing protein</fullName>
    </recommendedName>
</protein>
<evidence type="ECO:0000256" key="9">
    <source>
        <dbReference type="PROSITE-ProRule" id="PRU10141"/>
    </source>
</evidence>
<dbReference type="CDD" id="cd14014">
    <property type="entry name" value="STKc_PknB_like"/>
    <property type="match status" value="1"/>
</dbReference>
<feature type="binding site" evidence="7">
    <location>
        <position position="327"/>
    </location>
    <ligand>
        <name>ATP</name>
        <dbReference type="ChEBI" id="CHEBI:30616"/>
    </ligand>
</feature>
<feature type="active site" description="Proton acceptor" evidence="6">
    <location>
        <position position="296"/>
    </location>
</feature>
<evidence type="ECO:0000256" key="10">
    <source>
        <dbReference type="SAM" id="MobiDB-lite"/>
    </source>
</evidence>
<feature type="binding site" evidence="7 9">
    <location>
        <position position="202"/>
    </location>
    <ligand>
        <name>ATP</name>
        <dbReference type="ChEBI" id="CHEBI:30616"/>
    </ligand>
</feature>
<feature type="domain" description="Protein kinase" evidence="11">
    <location>
        <begin position="173"/>
        <end position="528"/>
    </location>
</feature>
<dbReference type="GO" id="GO:0005524">
    <property type="term" value="F:ATP binding"/>
    <property type="evidence" value="ECO:0007669"/>
    <property type="project" value="UniProtKB-UniRule"/>
</dbReference>
<evidence type="ECO:0000313" key="13">
    <source>
        <dbReference type="EMBL" id="CAD8303228.1"/>
    </source>
</evidence>
<feature type="compositionally biased region" description="Polar residues" evidence="10">
    <location>
        <begin position="603"/>
        <end position="614"/>
    </location>
</feature>
<dbReference type="PROSITE" id="PS00107">
    <property type="entry name" value="PROTEIN_KINASE_ATP"/>
    <property type="match status" value="1"/>
</dbReference>
<evidence type="ECO:0000256" key="7">
    <source>
        <dbReference type="PIRSR" id="PIRSR630616-2"/>
    </source>
</evidence>
<dbReference type="AlphaFoldDB" id="A0A6U2IBV6"/>
<dbReference type="InterPro" id="IPR000719">
    <property type="entry name" value="Prot_kinase_dom"/>
</dbReference>
<dbReference type="InterPro" id="IPR011009">
    <property type="entry name" value="Kinase-like_dom_sf"/>
</dbReference>
<gene>
    <name evidence="12" type="ORF">CEUR00632_LOCUS16971</name>
    <name evidence="13" type="ORF">CEUR00632_LOCUS16972</name>
</gene>
<dbReference type="SMART" id="SM00220">
    <property type="entry name" value="S_TKc"/>
    <property type="match status" value="1"/>
</dbReference>
<feature type="compositionally biased region" description="Low complexity" evidence="10">
    <location>
        <begin position="727"/>
        <end position="742"/>
    </location>
</feature>
<feature type="compositionally biased region" description="Low complexity" evidence="10">
    <location>
        <begin position="1"/>
        <end position="11"/>
    </location>
</feature>
<feature type="region of interest" description="Disordered" evidence="10">
    <location>
        <begin position="1"/>
        <end position="48"/>
    </location>
</feature>
<organism evidence="13">
    <name type="scientific">Chlamydomonas euryale</name>
    <dbReference type="NCBI Taxonomy" id="1486919"/>
    <lineage>
        <taxon>Eukaryota</taxon>
        <taxon>Viridiplantae</taxon>
        <taxon>Chlorophyta</taxon>
        <taxon>core chlorophytes</taxon>
        <taxon>Chlorophyceae</taxon>
        <taxon>CS clade</taxon>
        <taxon>Chlamydomonadales</taxon>
        <taxon>Chlamydomonadaceae</taxon>
        <taxon>Chlamydomonas</taxon>
    </lineage>
</organism>
<keyword evidence="1" id="KW-0723">Serine/threonine-protein kinase</keyword>
<keyword evidence="4" id="KW-0418">Kinase</keyword>
<keyword evidence="3 7" id="KW-0547">Nucleotide-binding</keyword>
<evidence type="ECO:0000256" key="3">
    <source>
        <dbReference type="ARBA" id="ARBA00022741"/>
    </source>
</evidence>
<evidence type="ECO:0000256" key="1">
    <source>
        <dbReference type="ARBA" id="ARBA00022527"/>
    </source>
</evidence>
<evidence type="ECO:0000313" key="12">
    <source>
        <dbReference type="EMBL" id="CAD8303226.1"/>
    </source>
</evidence>
<feature type="region of interest" description="Disordered" evidence="10">
    <location>
        <begin position="79"/>
        <end position="154"/>
    </location>
</feature>
<evidence type="ECO:0000259" key="11">
    <source>
        <dbReference type="PROSITE" id="PS50011"/>
    </source>
</evidence>
<dbReference type="PROSITE" id="PS50011">
    <property type="entry name" value="PROTEIN_KINASE_DOM"/>
    <property type="match status" value="1"/>
</dbReference>
<dbReference type="SUPFAM" id="SSF56112">
    <property type="entry name" value="Protein kinase-like (PK-like)"/>
    <property type="match status" value="1"/>
</dbReference>
<keyword evidence="2" id="KW-0808">Transferase</keyword>
<dbReference type="PROSITE" id="PS00108">
    <property type="entry name" value="PROTEIN_KINASE_ST"/>
    <property type="match status" value="1"/>
</dbReference>
<evidence type="ECO:0000256" key="6">
    <source>
        <dbReference type="PIRSR" id="PIRSR630616-1"/>
    </source>
</evidence>
<dbReference type="PANTHER" id="PTHR24350">
    <property type="entry name" value="SERINE/THREONINE-PROTEIN KINASE IAL-RELATED"/>
    <property type="match status" value="1"/>
</dbReference>
<feature type="region of interest" description="Disordered" evidence="10">
    <location>
        <begin position="555"/>
        <end position="616"/>
    </location>
</feature>
<dbReference type="InterPro" id="IPR030616">
    <property type="entry name" value="Aur-like"/>
</dbReference>
<evidence type="ECO:0000256" key="5">
    <source>
        <dbReference type="ARBA" id="ARBA00022840"/>
    </source>
</evidence>
<dbReference type="Gene3D" id="3.30.200.20">
    <property type="entry name" value="Phosphorylase Kinase, domain 1"/>
    <property type="match status" value="1"/>
</dbReference>
<reference evidence="13" key="1">
    <citation type="submission" date="2021-01" db="EMBL/GenBank/DDBJ databases">
        <authorList>
            <person name="Corre E."/>
            <person name="Pelletier E."/>
            <person name="Niang G."/>
            <person name="Scheremetjew M."/>
            <person name="Finn R."/>
            <person name="Kale V."/>
            <person name="Holt S."/>
            <person name="Cochrane G."/>
            <person name="Meng A."/>
            <person name="Brown T."/>
            <person name="Cohen L."/>
        </authorList>
    </citation>
    <scope>NUCLEOTIDE SEQUENCE</scope>
    <source>
        <strain evidence="13">CCMP219</strain>
    </source>
</reference>
<dbReference type="Gene3D" id="1.10.510.10">
    <property type="entry name" value="Transferase(Phosphotransferase) domain 1"/>
    <property type="match status" value="1"/>
</dbReference>
<feature type="cross-link" description="Glycyl lysine isopeptide (Lys-Gly) (interchain with G-Cter in SUMO2)" evidence="8">
    <location>
        <position position="298"/>
    </location>
</feature>
<feature type="compositionally biased region" description="Low complexity" evidence="10">
    <location>
        <begin position="129"/>
        <end position="148"/>
    </location>
</feature>
<dbReference type="GO" id="GO:0004674">
    <property type="term" value="F:protein serine/threonine kinase activity"/>
    <property type="evidence" value="ECO:0007669"/>
    <property type="project" value="UniProtKB-KW"/>
</dbReference>
<evidence type="ECO:0000256" key="2">
    <source>
        <dbReference type="ARBA" id="ARBA00022679"/>
    </source>
</evidence>
<dbReference type="EMBL" id="HBEC01036538">
    <property type="protein sequence ID" value="CAD8303228.1"/>
    <property type="molecule type" value="Transcribed_RNA"/>
</dbReference>
<keyword evidence="5 7" id="KW-0067">ATP-binding</keyword>
<dbReference type="Pfam" id="PF00069">
    <property type="entry name" value="Pkinase"/>
    <property type="match status" value="1"/>
</dbReference>
<dbReference type="InterPro" id="IPR017441">
    <property type="entry name" value="Protein_kinase_ATP_BS"/>
</dbReference>
<feature type="compositionally biased region" description="Polar residues" evidence="10">
    <location>
        <begin position="632"/>
        <end position="651"/>
    </location>
</feature>
<proteinExistence type="predicted"/>
<feature type="compositionally biased region" description="Gly residues" evidence="10">
    <location>
        <begin position="580"/>
        <end position="594"/>
    </location>
</feature>
<evidence type="ECO:0000256" key="8">
    <source>
        <dbReference type="PIRSR" id="PIRSR630616-3"/>
    </source>
</evidence>
<accession>A0A6U2IBV6</accession>
<name>A0A6U2IBV6_9CHLO</name>
<dbReference type="InterPro" id="IPR008271">
    <property type="entry name" value="Ser/Thr_kinase_AS"/>
</dbReference>